<gene>
    <name evidence="3" type="ORF">TRSC58_05583</name>
</gene>
<accession>A0A061IXC7</accession>
<comment type="caution">
    <text evidence="3">The sequence shown here is derived from an EMBL/GenBank/DDBJ whole genome shotgun (WGS) entry which is preliminary data.</text>
</comment>
<keyword evidence="3" id="KW-0030">Aminoacyl-tRNA synthetase</keyword>
<dbReference type="InterPro" id="IPR004523">
    <property type="entry name" value="Asp-tRNA_synthase_2"/>
</dbReference>
<dbReference type="GO" id="GO:0003723">
    <property type="term" value="F:RNA binding"/>
    <property type="evidence" value="ECO:0007669"/>
    <property type="project" value="TreeGrafter"/>
</dbReference>
<dbReference type="GO" id="GO:0004815">
    <property type="term" value="F:aspartate-tRNA ligase activity"/>
    <property type="evidence" value="ECO:0007669"/>
    <property type="project" value="InterPro"/>
</dbReference>
<proteinExistence type="predicted"/>
<dbReference type="PANTHER" id="PTHR43450:SF1">
    <property type="entry name" value="ASPARTATE--TRNA LIGASE, CYTOPLASMIC"/>
    <property type="match status" value="1"/>
</dbReference>
<dbReference type="AlphaFoldDB" id="A0A061IXC7"/>
<dbReference type="SUPFAM" id="SSF50249">
    <property type="entry name" value="Nucleic acid-binding proteins"/>
    <property type="match status" value="1"/>
</dbReference>
<dbReference type="Proteomes" id="UP000031737">
    <property type="component" value="Unassembled WGS sequence"/>
</dbReference>
<dbReference type="GO" id="GO:0006422">
    <property type="term" value="P:aspartyl-tRNA aminoacylation"/>
    <property type="evidence" value="ECO:0007669"/>
    <property type="project" value="InterPro"/>
</dbReference>
<evidence type="ECO:0000256" key="2">
    <source>
        <dbReference type="SAM" id="MobiDB-lite"/>
    </source>
</evidence>
<evidence type="ECO:0000313" key="4">
    <source>
        <dbReference type="Proteomes" id="UP000031737"/>
    </source>
</evidence>
<dbReference type="Gene3D" id="2.40.50.140">
    <property type="entry name" value="Nucleic acid-binding proteins"/>
    <property type="match status" value="1"/>
</dbReference>
<dbReference type="EMBL" id="AUPL01005583">
    <property type="protein sequence ID" value="ESL06740.1"/>
    <property type="molecule type" value="Genomic_DNA"/>
</dbReference>
<feature type="compositionally biased region" description="Basic and acidic residues" evidence="2">
    <location>
        <begin position="85"/>
        <end position="102"/>
    </location>
</feature>
<keyword evidence="3" id="KW-0436">Ligase</keyword>
<evidence type="ECO:0000256" key="1">
    <source>
        <dbReference type="ARBA" id="ARBA00022490"/>
    </source>
</evidence>
<dbReference type="GO" id="GO:0005829">
    <property type="term" value="C:cytosol"/>
    <property type="evidence" value="ECO:0007669"/>
    <property type="project" value="TreeGrafter"/>
</dbReference>
<evidence type="ECO:0000313" key="3">
    <source>
        <dbReference type="EMBL" id="ESL06740.1"/>
    </source>
</evidence>
<keyword evidence="1" id="KW-0963">Cytoplasm</keyword>
<dbReference type="GO" id="GO:0017101">
    <property type="term" value="C:aminoacyl-tRNA synthetase multienzyme complex"/>
    <property type="evidence" value="ECO:0007669"/>
    <property type="project" value="TreeGrafter"/>
</dbReference>
<reference evidence="3 4" key="1">
    <citation type="submission" date="2013-07" db="EMBL/GenBank/DDBJ databases">
        <authorList>
            <person name="Stoco P.H."/>
            <person name="Wagner G."/>
            <person name="Gerber A."/>
            <person name="Zaha A."/>
            <person name="Thompson C."/>
            <person name="Bartholomeu D.C."/>
            <person name="Luckemeyer D.D."/>
            <person name="Bahia D."/>
            <person name="Loreto E."/>
            <person name="Prestes E.B."/>
            <person name="Lima F.M."/>
            <person name="Rodrigues-Luiz G."/>
            <person name="Vallejo G.A."/>
            <person name="Filho J.F."/>
            <person name="Monteiro K.M."/>
            <person name="Tyler K.M."/>
            <person name="de Almeida L.G."/>
            <person name="Ortiz M.F."/>
            <person name="Siervo M.A."/>
            <person name="de Moraes M.H."/>
            <person name="Cunha O.L."/>
            <person name="Mendonca-Neto R."/>
            <person name="Silva R."/>
            <person name="Teixeira S.M."/>
            <person name="Murta S.M."/>
            <person name="Sincero T.C."/>
            <person name="Mendes T.A."/>
            <person name="Urmenyi T.P."/>
            <person name="Silva V.G."/>
            <person name="da Rocha W.D."/>
            <person name="Andersson B."/>
            <person name="Romanha A.J."/>
            <person name="Steindel M."/>
            <person name="de Vasconcelos A.T."/>
            <person name="Grisard E.C."/>
        </authorList>
    </citation>
    <scope>NUCLEOTIDE SEQUENCE [LARGE SCALE GENOMIC DNA]</scope>
    <source>
        <strain evidence="3 4">SC58</strain>
    </source>
</reference>
<name>A0A061IXC7_TRYRA</name>
<protein>
    <submittedName>
        <fullName evidence="3">Aspartyl-tRNA synthetase</fullName>
    </submittedName>
</protein>
<feature type="region of interest" description="Disordered" evidence="2">
    <location>
        <begin position="64"/>
        <end position="102"/>
    </location>
</feature>
<dbReference type="PANTHER" id="PTHR43450">
    <property type="entry name" value="ASPARTYL-TRNA SYNTHETASE"/>
    <property type="match status" value="1"/>
</dbReference>
<keyword evidence="4" id="KW-1185">Reference proteome</keyword>
<dbReference type="VEuPathDB" id="TriTrypDB:TRSC58_05583"/>
<organism evidence="3 4">
    <name type="scientific">Trypanosoma rangeli SC58</name>
    <dbReference type="NCBI Taxonomy" id="429131"/>
    <lineage>
        <taxon>Eukaryota</taxon>
        <taxon>Discoba</taxon>
        <taxon>Euglenozoa</taxon>
        <taxon>Kinetoplastea</taxon>
        <taxon>Metakinetoplastina</taxon>
        <taxon>Trypanosomatida</taxon>
        <taxon>Trypanosomatidae</taxon>
        <taxon>Trypanosoma</taxon>
        <taxon>Herpetosoma</taxon>
    </lineage>
</organism>
<sequence length="196" mass="21685">MSVPYHLHEPLGTREARQAFIHPPLFFSFFLCWFCECTSTHTCKEAKRARIHLCIYSFTGSMSDPAKPKTPNKQEDNSGNTVSKNAEKKQAKQNEKDARKAARLAEEAARAAEKAALLTKYANFFGTAPLLQSTTYGSKKFSEISALTKASVGTAVTLRARVDTTRKKGKLAFMVLRDGGYSIQAMAAVAEDVQRK</sequence>
<dbReference type="InterPro" id="IPR012340">
    <property type="entry name" value="NA-bd_OB-fold"/>
</dbReference>
<dbReference type="GO" id="GO:0005524">
    <property type="term" value="F:ATP binding"/>
    <property type="evidence" value="ECO:0007669"/>
    <property type="project" value="InterPro"/>
</dbReference>
<dbReference type="OrthoDB" id="372395at2759"/>